<dbReference type="GeneID" id="80348424"/>
<evidence type="ECO:0000313" key="3">
    <source>
        <dbReference type="EMBL" id="BCK56150.1"/>
    </source>
</evidence>
<feature type="region of interest" description="Disordered" evidence="1">
    <location>
        <begin position="823"/>
        <end position="869"/>
    </location>
</feature>
<dbReference type="RefSeq" id="WP_187683282.1">
    <property type="nucleotide sequence ID" value="NZ_AP023396.1"/>
</dbReference>
<feature type="domain" description="Bacteriophage T5 Orf172 DNA-binding" evidence="2">
    <location>
        <begin position="563"/>
        <end position="642"/>
    </location>
</feature>
<gene>
    <name evidence="3" type="ORF">NWFMUON74_39220</name>
</gene>
<name>A0A7G1KM76_9NOCA</name>
<dbReference type="InterPro" id="IPR018306">
    <property type="entry name" value="Phage_T5_Orf172_DNA-bd"/>
</dbReference>
<organism evidence="3 4">
    <name type="scientific">Nocardia wallacei</name>
    <dbReference type="NCBI Taxonomy" id="480035"/>
    <lineage>
        <taxon>Bacteria</taxon>
        <taxon>Bacillati</taxon>
        <taxon>Actinomycetota</taxon>
        <taxon>Actinomycetes</taxon>
        <taxon>Mycobacteriales</taxon>
        <taxon>Nocardiaceae</taxon>
        <taxon>Nocardia</taxon>
    </lineage>
</organism>
<evidence type="ECO:0000256" key="1">
    <source>
        <dbReference type="SAM" id="MobiDB-lite"/>
    </source>
</evidence>
<dbReference type="Pfam" id="PF10544">
    <property type="entry name" value="T5orf172"/>
    <property type="match status" value="1"/>
</dbReference>
<accession>A0A7G1KM76</accession>
<dbReference type="KEGG" id="nwl:NWFMUON74_39220"/>
<evidence type="ECO:0000313" key="4">
    <source>
        <dbReference type="Proteomes" id="UP000516173"/>
    </source>
</evidence>
<keyword evidence="4" id="KW-1185">Reference proteome</keyword>
<reference evidence="3 4" key="1">
    <citation type="submission" date="2020-08" db="EMBL/GenBank/DDBJ databases">
        <title>Genome Sequencing of Nocardia wallacei strain FMUON74 and assembly.</title>
        <authorList>
            <person name="Toyokawa M."/>
            <person name="Uesaka K."/>
        </authorList>
    </citation>
    <scope>NUCLEOTIDE SEQUENCE [LARGE SCALE GENOMIC DNA]</scope>
    <source>
        <strain evidence="3 4">FMUON74</strain>
    </source>
</reference>
<dbReference type="Proteomes" id="UP000516173">
    <property type="component" value="Chromosome"/>
</dbReference>
<proteinExistence type="predicted"/>
<evidence type="ECO:0000259" key="2">
    <source>
        <dbReference type="SMART" id="SM00974"/>
    </source>
</evidence>
<dbReference type="SMART" id="SM00974">
    <property type="entry name" value="T5orf172"/>
    <property type="match status" value="1"/>
</dbReference>
<dbReference type="AlphaFoldDB" id="A0A7G1KM76"/>
<protein>
    <recommendedName>
        <fullName evidence="2">Bacteriophage T5 Orf172 DNA-binding domain-containing protein</fullName>
    </recommendedName>
</protein>
<dbReference type="EMBL" id="AP023396">
    <property type="protein sequence ID" value="BCK56150.1"/>
    <property type="molecule type" value="Genomic_DNA"/>
</dbReference>
<sequence length="869" mass="96401">MRSGENIVEQRDEWVARVCEVLIGPYDEHPAFGAVETVPELGDPGLTCALLVARIAALTANGSSVAEVVEILVHDRNAARFRDDLTDLVKKVWWQIEWDGVVGSDRVNCGLRGWSPESTYRLMLELWSAHRRASTSDDKLKRELVRRWGIDDPDWLETCRTRRPNPLLAFPDTSASLHAESDVRAANLAAYGVGGSELSAKAWDWWSSRLAFGILDARHLFAVGGDLVRWRQAQQVLRPVGDPDLHGPMSRAIQIIEDGLGAMAEAVDGLSTLERELLGERSDEINFQECCLATVVRWSCYGTGLPRFVETYGVQGSWGDGADAAHGLWGPLPWWVITVLDGDQERAARATLREGTLPLGIEQNSAASHRLTLVVRRPRTGEPGLRASFMFDLTNPAHAGELLLIGRRGGVCVDLVRVPDYDSMDPDDDDVQDLAPTELGTVSVEAGGELARLLIERASQALQKFVSEEWESNHQGEIQSLQQALEGCGRPAVGSYSPSKRRVRVTAHERRDDGIVLETDDPPSATTDFGPLRFKIERSPKIVSPPRPSRAQDAGFVYVLRNPGIPGMLKIGFSHRLSEDRADELFSTAVPFPFEVLYRAYTSRPRDVEQAVHRLLAAHRVAANREFFRVSLESAKEAIRHCQELVTGIESWDPLPEMRLLHAGDRVVLPLKDSQLLILTAFSNILAPNADVVDLWQAHSDGDLLELHLTYDAGQVHGLSDSDPDGVEDPVPYLNRDKSAPNGWLHGRERLTPGDRLSWLSHPDAAHKLHVVFEICDPCQVTYRTWNPQKSPEGSPMLLNFVTRTLDEAVKVEVRKALTLGVPRSWAPRNPDSAEWVQPASRSTGPEDWLPQLRPRRGRGRPPSATAAD</sequence>